<evidence type="ECO:0000313" key="2">
    <source>
        <dbReference type="EMBL" id="KAK4415689.1"/>
    </source>
</evidence>
<proteinExistence type="predicted"/>
<organism evidence="2 3">
    <name type="scientific">Sesamum alatum</name>
    <dbReference type="NCBI Taxonomy" id="300844"/>
    <lineage>
        <taxon>Eukaryota</taxon>
        <taxon>Viridiplantae</taxon>
        <taxon>Streptophyta</taxon>
        <taxon>Embryophyta</taxon>
        <taxon>Tracheophyta</taxon>
        <taxon>Spermatophyta</taxon>
        <taxon>Magnoliopsida</taxon>
        <taxon>eudicotyledons</taxon>
        <taxon>Gunneridae</taxon>
        <taxon>Pentapetalae</taxon>
        <taxon>asterids</taxon>
        <taxon>lamiids</taxon>
        <taxon>Lamiales</taxon>
        <taxon>Pedaliaceae</taxon>
        <taxon>Sesamum</taxon>
    </lineage>
</organism>
<comment type="caution">
    <text evidence="2">The sequence shown here is derived from an EMBL/GenBank/DDBJ whole genome shotgun (WGS) entry which is preliminary data.</text>
</comment>
<feature type="region of interest" description="Disordered" evidence="1">
    <location>
        <begin position="35"/>
        <end position="89"/>
    </location>
</feature>
<evidence type="ECO:0000256" key="1">
    <source>
        <dbReference type="SAM" id="MobiDB-lite"/>
    </source>
</evidence>
<name>A0AAE1XPK0_9LAMI</name>
<protein>
    <submittedName>
        <fullName evidence="2">Uncharacterized protein</fullName>
    </submittedName>
</protein>
<keyword evidence="3" id="KW-1185">Reference proteome</keyword>
<dbReference type="AlphaFoldDB" id="A0AAE1XPK0"/>
<accession>A0AAE1XPK0</accession>
<sequence length="170" mass="18139">MLSQQNPFEPSVFSEIPDPASVLGDLLTVITRRREKEAGEGNVHQKASAGKATADEGVGDAQGNAASTIDAARATPKSATPGEREGTRDARCVTMQSRDRPPFIFKLCGHATMIFSDGVRMLGLADHGFRYGEATAFETAVETPEQNSFWGCFPKPHVCGGNRKASGTLI</sequence>
<gene>
    <name evidence="2" type="ORF">Salat_2676300</name>
</gene>
<reference evidence="2" key="1">
    <citation type="submission" date="2020-06" db="EMBL/GenBank/DDBJ databases">
        <authorList>
            <person name="Li T."/>
            <person name="Hu X."/>
            <person name="Zhang T."/>
            <person name="Song X."/>
            <person name="Zhang H."/>
            <person name="Dai N."/>
            <person name="Sheng W."/>
            <person name="Hou X."/>
            <person name="Wei L."/>
        </authorList>
    </citation>
    <scope>NUCLEOTIDE SEQUENCE</scope>
    <source>
        <strain evidence="2">3651</strain>
        <tissue evidence="2">Leaf</tissue>
    </source>
</reference>
<reference evidence="2" key="2">
    <citation type="journal article" date="2024" name="Plant">
        <title>Genomic evolution and insights into agronomic trait innovations of Sesamum species.</title>
        <authorList>
            <person name="Miao H."/>
            <person name="Wang L."/>
            <person name="Qu L."/>
            <person name="Liu H."/>
            <person name="Sun Y."/>
            <person name="Le M."/>
            <person name="Wang Q."/>
            <person name="Wei S."/>
            <person name="Zheng Y."/>
            <person name="Lin W."/>
            <person name="Duan Y."/>
            <person name="Cao H."/>
            <person name="Xiong S."/>
            <person name="Wang X."/>
            <person name="Wei L."/>
            <person name="Li C."/>
            <person name="Ma Q."/>
            <person name="Ju M."/>
            <person name="Zhao R."/>
            <person name="Li G."/>
            <person name="Mu C."/>
            <person name="Tian Q."/>
            <person name="Mei H."/>
            <person name="Zhang T."/>
            <person name="Gao T."/>
            <person name="Zhang H."/>
        </authorList>
    </citation>
    <scope>NUCLEOTIDE SEQUENCE</scope>
    <source>
        <strain evidence="2">3651</strain>
    </source>
</reference>
<dbReference type="EMBL" id="JACGWO010000011">
    <property type="protein sequence ID" value="KAK4415689.1"/>
    <property type="molecule type" value="Genomic_DNA"/>
</dbReference>
<dbReference type="Proteomes" id="UP001293254">
    <property type="component" value="Unassembled WGS sequence"/>
</dbReference>
<evidence type="ECO:0000313" key="3">
    <source>
        <dbReference type="Proteomes" id="UP001293254"/>
    </source>
</evidence>